<dbReference type="VEuPathDB" id="FungiDB:AeMF1_009664"/>
<keyword evidence="2" id="KW-0732">Signal</keyword>
<dbReference type="Proteomes" id="UP000481153">
    <property type="component" value="Unassembled WGS sequence"/>
</dbReference>
<sequence>MRFATMLKALFVLALFASTAANTVSVDCGNFIACNATCFDPAFQGCCNGTIFAHFRPVRGNRVQRQRCCLALSGDSYVAPYCVPRERPPPQRNTTISPMLRPIYVILLPPIVVDVGNATTNDTIVYPNVNLTTAVPATRAPTTTLPVLTMSPTTTEPPTTTTTTTTTPPATTTQATLGPTVSPSQLPKLTAYTPQQVASTAVSNGALVTLFVVSLVGL</sequence>
<comment type="caution">
    <text evidence="3">The sequence shown here is derived from an EMBL/GenBank/DDBJ whole genome shotgun (WGS) entry which is preliminary data.</text>
</comment>
<feature type="chain" id="PRO_5026310313" evidence="2">
    <location>
        <begin position="22"/>
        <end position="218"/>
    </location>
</feature>
<feature type="signal peptide" evidence="2">
    <location>
        <begin position="1"/>
        <end position="21"/>
    </location>
</feature>
<proteinExistence type="predicted"/>
<evidence type="ECO:0000313" key="3">
    <source>
        <dbReference type="EMBL" id="KAF0730632.1"/>
    </source>
</evidence>
<dbReference type="EMBL" id="VJMJ01000153">
    <property type="protein sequence ID" value="KAF0730632.1"/>
    <property type="molecule type" value="Genomic_DNA"/>
</dbReference>
<protein>
    <submittedName>
        <fullName evidence="3">Uncharacterized protein</fullName>
    </submittedName>
</protein>
<name>A0A6G0WT66_9STRA</name>
<dbReference type="AlphaFoldDB" id="A0A6G0WT66"/>
<reference evidence="3 4" key="1">
    <citation type="submission" date="2019-07" db="EMBL/GenBank/DDBJ databases">
        <title>Genomics analysis of Aphanomyces spp. identifies a new class of oomycete effector associated with host adaptation.</title>
        <authorList>
            <person name="Gaulin E."/>
        </authorList>
    </citation>
    <scope>NUCLEOTIDE SEQUENCE [LARGE SCALE GENOMIC DNA]</scope>
    <source>
        <strain evidence="3 4">ATCC 201684</strain>
    </source>
</reference>
<accession>A0A6G0WT66</accession>
<evidence type="ECO:0000256" key="2">
    <source>
        <dbReference type="SAM" id="SignalP"/>
    </source>
</evidence>
<evidence type="ECO:0000313" key="4">
    <source>
        <dbReference type="Proteomes" id="UP000481153"/>
    </source>
</evidence>
<feature type="compositionally biased region" description="Low complexity" evidence="1">
    <location>
        <begin position="147"/>
        <end position="180"/>
    </location>
</feature>
<evidence type="ECO:0000256" key="1">
    <source>
        <dbReference type="SAM" id="MobiDB-lite"/>
    </source>
</evidence>
<keyword evidence="4" id="KW-1185">Reference proteome</keyword>
<feature type="region of interest" description="Disordered" evidence="1">
    <location>
        <begin position="147"/>
        <end position="187"/>
    </location>
</feature>
<gene>
    <name evidence="3" type="ORF">Ae201684_012051</name>
</gene>
<organism evidence="3 4">
    <name type="scientific">Aphanomyces euteiches</name>
    <dbReference type="NCBI Taxonomy" id="100861"/>
    <lineage>
        <taxon>Eukaryota</taxon>
        <taxon>Sar</taxon>
        <taxon>Stramenopiles</taxon>
        <taxon>Oomycota</taxon>
        <taxon>Saprolegniomycetes</taxon>
        <taxon>Saprolegniales</taxon>
        <taxon>Verrucalvaceae</taxon>
        <taxon>Aphanomyces</taxon>
    </lineage>
</organism>